<gene>
    <name evidence="10" type="primary">LOC107463166</name>
</gene>
<evidence type="ECO:0000256" key="1">
    <source>
        <dbReference type="ARBA" id="ARBA00005889"/>
    </source>
</evidence>
<evidence type="ECO:0000256" key="5">
    <source>
        <dbReference type="PROSITE-ProRule" id="PRU00325"/>
    </source>
</evidence>
<dbReference type="SMART" id="SM00575">
    <property type="entry name" value="ZnF_PMZ"/>
    <property type="match status" value="1"/>
</dbReference>
<accession>A0A9C6T3U5</accession>
<keyword evidence="3 5" id="KW-0863">Zinc-finger</keyword>
<dbReference type="Proteomes" id="UP000515211">
    <property type="component" value="Chromosome 8"/>
</dbReference>
<dbReference type="GO" id="GO:0008270">
    <property type="term" value="F:zinc ion binding"/>
    <property type="evidence" value="ECO:0007669"/>
    <property type="project" value="UniProtKB-UniRule"/>
</dbReference>
<protein>
    <recommendedName>
        <fullName evidence="6">Protein FAR1-RELATED SEQUENCE</fullName>
    </recommendedName>
</protein>
<dbReference type="PANTHER" id="PTHR31669:SF292">
    <property type="entry name" value="OS02G0262500 PROTEIN"/>
    <property type="match status" value="1"/>
</dbReference>
<evidence type="ECO:0000256" key="2">
    <source>
        <dbReference type="ARBA" id="ARBA00022723"/>
    </source>
</evidence>
<feature type="compositionally biased region" description="Basic and acidic residues" evidence="7">
    <location>
        <begin position="1"/>
        <end position="14"/>
    </location>
</feature>
<keyword evidence="4 6" id="KW-0862">Zinc</keyword>
<dbReference type="InterPro" id="IPR006564">
    <property type="entry name" value="Znf_PMZ"/>
</dbReference>
<organism evidence="9 10">
    <name type="scientific">Arachis duranensis</name>
    <name type="common">Wild peanut</name>
    <dbReference type="NCBI Taxonomy" id="130453"/>
    <lineage>
        <taxon>Eukaryota</taxon>
        <taxon>Viridiplantae</taxon>
        <taxon>Streptophyta</taxon>
        <taxon>Embryophyta</taxon>
        <taxon>Tracheophyta</taxon>
        <taxon>Spermatophyta</taxon>
        <taxon>Magnoliopsida</taxon>
        <taxon>eudicotyledons</taxon>
        <taxon>Gunneridae</taxon>
        <taxon>Pentapetalae</taxon>
        <taxon>rosids</taxon>
        <taxon>fabids</taxon>
        <taxon>Fabales</taxon>
        <taxon>Fabaceae</taxon>
        <taxon>Papilionoideae</taxon>
        <taxon>50 kb inversion clade</taxon>
        <taxon>dalbergioids sensu lato</taxon>
        <taxon>Dalbergieae</taxon>
        <taxon>Pterocarpus clade</taxon>
        <taxon>Arachis</taxon>
    </lineage>
</organism>
<comment type="similarity">
    <text evidence="1 6">Belongs to the FHY3/FAR1 family.</text>
</comment>
<dbReference type="PROSITE" id="PS50966">
    <property type="entry name" value="ZF_SWIM"/>
    <property type="match status" value="1"/>
</dbReference>
<dbReference type="GO" id="GO:0005634">
    <property type="term" value="C:nucleus"/>
    <property type="evidence" value="ECO:0007669"/>
    <property type="project" value="UniProtKB-SubCell"/>
</dbReference>
<evidence type="ECO:0000256" key="7">
    <source>
        <dbReference type="SAM" id="MobiDB-lite"/>
    </source>
</evidence>
<keyword evidence="2 6" id="KW-0479">Metal-binding</keyword>
<dbReference type="InterPro" id="IPR018289">
    <property type="entry name" value="MULE_transposase_dom"/>
</dbReference>
<feature type="compositionally biased region" description="Polar residues" evidence="7">
    <location>
        <begin position="16"/>
        <end position="25"/>
    </location>
</feature>
<evidence type="ECO:0000259" key="8">
    <source>
        <dbReference type="PROSITE" id="PS50966"/>
    </source>
</evidence>
<evidence type="ECO:0000256" key="4">
    <source>
        <dbReference type="ARBA" id="ARBA00022833"/>
    </source>
</evidence>
<dbReference type="InterPro" id="IPR031052">
    <property type="entry name" value="FHY3/FAR1"/>
</dbReference>
<dbReference type="GeneID" id="107463166"/>
<dbReference type="PANTHER" id="PTHR31669">
    <property type="entry name" value="PROTEIN FAR1-RELATED SEQUENCE 10-RELATED"/>
    <property type="match status" value="1"/>
</dbReference>
<dbReference type="KEGG" id="adu:107463166"/>
<feature type="domain" description="SWIM-type" evidence="8">
    <location>
        <begin position="498"/>
        <end position="534"/>
    </location>
</feature>
<evidence type="ECO:0000256" key="6">
    <source>
        <dbReference type="RuleBase" id="RU367018"/>
    </source>
</evidence>
<evidence type="ECO:0000256" key="3">
    <source>
        <dbReference type="ARBA" id="ARBA00022771"/>
    </source>
</evidence>
<dbReference type="InterPro" id="IPR007527">
    <property type="entry name" value="Znf_SWIM"/>
</dbReference>
<comment type="subcellular location">
    <subcellularLocation>
        <location evidence="6">Nucleus</location>
    </subcellularLocation>
</comment>
<proteinExistence type="inferred from homology"/>
<sequence>MEEGKGRSESDPNRRVNGTSFSINDPENQRAKKLWTVDNVKAMRFKSLSAAKSFYRLYAAATGFEVEKQGSVWGENDMVVMRRWVCNRGGFCKKKKNLEKAKHSIRADCPAAFCVSLGYASRRWLVREFVAEHTHELGFKLCPQIYQPIEVEDYLTSLKDDSSTSYRSYITIDDAEAAISYLTEKKDSEPRLFYEVNYVNASLARIFFADSMAQLDCSCFGDVVAVYRTNSSDLHFVILFSLNHHHQTTILGCAILSDETVEAYTWMFRKFLDLMQGCMPLSIVTDGNKALGEAIKSVLPESRHRLCTWHLEKIASSIVDNPSFLADFKVLMLDFLSLNDFELKWKAMVENYKLSENPWILEMYRKRHEWAETYLRGHFWAGLRSTKVCQVLDGNLSRLSLHKLKINQVLSLYDSVVMKIRINEGKADYDSKYSKFTPSTPLVKMEKQAFDIFTRESYQRFLSEMQMEMFLVALEIDYDDSPCRKYILAKIDHEDLVYEVMFNPCGLTIECSCLKFETFGFPCSHIFHVLKSEGFKDVPHNLMHQRWTKSAKSTAQFWRNYLPPVSVDVVAGVMSYGRVVCSSSPMLYLGTQSEEAFKIVSSCFVKLKGELDRQDNSVLDVQDNKDTSSSSDWKIEQSGLWDYINYPYFEYVRTILAMY</sequence>
<dbReference type="Pfam" id="PF03101">
    <property type="entry name" value="FAR1"/>
    <property type="match status" value="1"/>
</dbReference>
<reference evidence="9" key="1">
    <citation type="journal article" date="2016" name="Nat. Genet.">
        <title>The genome sequences of Arachis duranensis and Arachis ipaensis, the diploid ancestors of cultivated peanut.</title>
        <authorList>
            <person name="Bertioli D.J."/>
            <person name="Cannon S.B."/>
            <person name="Froenicke L."/>
            <person name="Huang G."/>
            <person name="Farmer A.D."/>
            <person name="Cannon E.K."/>
            <person name="Liu X."/>
            <person name="Gao D."/>
            <person name="Clevenger J."/>
            <person name="Dash S."/>
            <person name="Ren L."/>
            <person name="Moretzsohn M.C."/>
            <person name="Shirasawa K."/>
            <person name="Huang W."/>
            <person name="Vidigal B."/>
            <person name="Abernathy B."/>
            <person name="Chu Y."/>
            <person name="Niederhuth C.E."/>
            <person name="Umale P."/>
            <person name="Araujo A.C."/>
            <person name="Kozik A."/>
            <person name="Kim K.D."/>
            <person name="Burow M.D."/>
            <person name="Varshney R.K."/>
            <person name="Wang X."/>
            <person name="Zhang X."/>
            <person name="Barkley N."/>
            <person name="Guimaraes P.M."/>
            <person name="Isobe S."/>
            <person name="Guo B."/>
            <person name="Liao B."/>
            <person name="Stalker H.T."/>
            <person name="Schmitz R.J."/>
            <person name="Scheffler B.E."/>
            <person name="Leal-Bertioli S.C."/>
            <person name="Xun X."/>
            <person name="Jackson S.A."/>
            <person name="Michelmore R."/>
            <person name="Ozias-Akins P."/>
        </authorList>
    </citation>
    <scope>NUCLEOTIDE SEQUENCE [LARGE SCALE GENOMIC DNA]</scope>
    <source>
        <strain evidence="9">cv. V14167</strain>
    </source>
</reference>
<feature type="region of interest" description="Disordered" evidence="7">
    <location>
        <begin position="1"/>
        <end position="25"/>
    </location>
</feature>
<dbReference type="RefSeq" id="XP_052109395.1">
    <property type="nucleotide sequence ID" value="XM_052253435.1"/>
</dbReference>
<dbReference type="GO" id="GO:0006355">
    <property type="term" value="P:regulation of DNA-templated transcription"/>
    <property type="evidence" value="ECO:0007669"/>
    <property type="project" value="UniProtKB-UniRule"/>
</dbReference>
<dbReference type="AlphaFoldDB" id="A0A9C6T3U5"/>
<reference evidence="10" key="2">
    <citation type="submission" date="2025-08" db="UniProtKB">
        <authorList>
            <consortium name="RefSeq"/>
        </authorList>
    </citation>
    <scope>IDENTIFICATION</scope>
    <source>
        <tissue evidence="10">Whole plant</tissue>
    </source>
</reference>
<keyword evidence="9" id="KW-1185">Reference proteome</keyword>
<evidence type="ECO:0000313" key="10">
    <source>
        <dbReference type="RefSeq" id="XP_052109395.1"/>
    </source>
</evidence>
<name>A0A9C6T3U5_ARADU</name>
<comment type="function">
    <text evidence="6">Putative transcription activator involved in regulating light control of development.</text>
</comment>
<dbReference type="Pfam" id="PF10551">
    <property type="entry name" value="MULE"/>
    <property type="match status" value="1"/>
</dbReference>
<evidence type="ECO:0000313" key="9">
    <source>
        <dbReference type="Proteomes" id="UP000515211"/>
    </source>
</evidence>
<dbReference type="InterPro" id="IPR004330">
    <property type="entry name" value="FAR1_DNA_bnd_dom"/>
</dbReference>
<keyword evidence="6" id="KW-0539">Nucleus</keyword>